<dbReference type="STRING" id="743966.MYB_00275"/>
<dbReference type="PANTHER" id="PTHR43128:SF16">
    <property type="entry name" value="L-LACTATE DEHYDROGENASE"/>
    <property type="match status" value="1"/>
</dbReference>
<evidence type="ECO:0000256" key="1">
    <source>
        <dbReference type="ARBA" id="ARBA00022490"/>
    </source>
</evidence>
<dbReference type="SUPFAM" id="SSF51735">
    <property type="entry name" value="NAD(P)-binding Rossmann-fold domains"/>
    <property type="match status" value="1"/>
</dbReference>
<organism evidence="6 7">
    <name type="scientific">Mesomycoplasma bovoculi M165/69</name>
    <dbReference type="NCBI Taxonomy" id="743966"/>
    <lineage>
        <taxon>Bacteria</taxon>
        <taxon>Bacillati</taxon>
        <taxon>Mycoplasmatota</taxon>
        <taxon>Mycoplasmoidales</taxon>
        <taxon>Metamycoplasmataceae</taxon>
        <taxon>Mesomycoplasma</taxon>
    </lineage>
</organism>
<dbReference type="InterPro" id="IPR001236">
    <property type="entry name" value="Lactate/malate_DH_N"/>
</dbReference>
<dbReference type="Pfam" id="PF00056">
    <property type="entry name" value="Ldh_1_N"/>
    <property type="match status" value="1"/>
</dbReference>
<keyword evidence="7" id="KW-1185">Reference proteome</keyword>
<dbReference type="PATRIC" id="fig|743966.3.peg.54"/>
<reference evidence="6 7" key="1">
    <citation type="journal article" date="2014" name="Genome Announc.">
        <title>Complete Genome Sequence of Mycoplasma bovoculi Strain M165/69T (ATCC 29104).</title>
        <authorList>
            <person name="Calcutt M.J."/>
            <person name="Foecking M.F."/>
        </authorList>
    </citation>
    <scope>NUCLEOTIDE SEQUENCE [LARGE SCALE GENOMIC DNA]</scope>
    <source>
        <strain evidence="6">M165/69</strain>
    </source>
</reference>
<dbReference type="KEGG" id="mbc:MYB_00275"/>
<evidence type="ECO:0000313" key="6">
    <source>
        <dbReference type="EMBL" id="AHH45066.1"/>
    </source>
</evidence>
<dbReference type="InterPro" id="IPR001557">
    <property type="entry name" value="L-lactate/malate_DH"/>
</dbReference>
<proteinExistence type="predicted"/>
<keyword evidence="3 4" id="KW-0520">NAD</keyword>
<feature type="domain" description="Lactate/malate dehydrogenase N-terminal" evidence="5">
    <location>
        <begin position="4"/>
        <end position="142"/>
    </location>
</feature>
<dbReference type="HOGENOM" id="CLU_078493_0_0_14"/>
<dbReference type="AlphaFoldDB" id="W5USI9"/>
<dbReference type="InterPro" id="IPR015955">
    <property type="entry name" value="Lactate_DH/Glyco_Ohase_4_C"/>
</dbReference>
<feature type="binding site" evidence="4">
    <location>
        <position position="95"/>
    </location>
    <ligand>
        <name>NAD(+)</name>
        <dbReference type="ChEBI" id="CHEBI:57540"/>
    </ligand>
</feature>
<dbReference type="Gene3D" id="3.90.110.10">
    <property type="entry name" value="Lactate dehydrogenase/glycoside hydrolase, family 4, C-terminal"/>
    <property type="match status" value="1"/>
</dbReference>
<evidence type="ECO:0000256" key="4">
    <source>
        <dbReference type="PIRSR" id="PIRSR000102-3"/>
    </source>
</evidence>
<feature type="binding site" evidence="4">
    <location>
        <position position="34"/>
    </location>
    <ligand>
        <name>NAD(+)</name>
        <dbReference type="ChEBI" id="CHEBI:57540"/>
    </ligand>
</feature>
<accession>W5USI9</accession>
<evidence type="ECO:0000256" key="2">
    <source>
        <dbReference type="ARBA" id="ARBA00023002"/>
    </source>
</evidence>
<keyword evidence="2" id="KW-0560">Oxidoreductase</keyword>
<dbReference type="OrthoDB" id="400257at2"/>
<sequence>MKIKIGIIGASLRAMTIVNNLVATNSNVEFIIIDNAHEIAEAHISDFEDILGLKSNILSIKHSDYRELKDTNILIIDAKTRFFPGMSFKDIAIENSEIIYQIAYQVRKNDFNGLAFILTEPNSLMCQVFEQVSGLISHKIIGIGTLMETMRFNNLLAKKIENFNYDAYAVGDTNQSFLALQDLLLKYTNFSSSLIEIEKVTYDINTKSEDIKMLKKHYNWASAFVISKIIKNIIEEKNTSFVLNVKNKEVDYLKNSYFSLPTKLTLDGVKEINMLNFSNKEIQQINSLNKHNEDLMSMILKHFGNKGI</sequence>
<dbReference type="PIRSF" id="PIRSF000102">
    <property type="entry name" value="Lac_mal_DH"/>
    <property type="match status" value="1"/>
</dbReference>
<protein>
    <recommendedName>
        <fullName evidence="5">Lactate/malate dehydrogenase N-terminal domain-containing protein</fullName>
    </recommendedName>
</protein>
<evidence type="ECO:0000313" key="7">
    <source>
        <dbReference type="Proteomes" id="UP000019229"/>
    </source>
</evidence>
<dbReference type="InterPro" id="IPR036291">
    <property type="entry name" value="NAD(P)-bd_dom_sf"/>
</dbReference>
<dbReference type="EMBL" id="CP007154">
    <property type="protein sequence ID" value="AHH45066.1"/>
    <property type="molecule type" value="Genomic_DNA"/>
</dbReference>
<dbReference type="RefSeq" id="WP_022934866.1">
    <property type="nucleotide sequence ID" value="NZ_CP007154.1"/>
</dbReference>
<dbReference type="eggNOG" id="COG0039">
    <property type="taxonomic scope" value="Bacteria"/>
</dbReference>
<gene>
    <name evidence="6" type="ORF">MYB_00275</name>
</gene>
<dbReference type="GO" id="GO:0006089">
    <property type="term" value="P:lactate metabolic process"/>
    <property type="evidence" value="ECO:0007669"/>
    <property type="project" value="TreeGrafter"/>
</dbReference>
<keyword evidence="1" id="KW-0963">Cytoplasm</keyword>
<dbReference type="SUPFAM" id="SSF56327">
    <property type="entry name" value="LDH C-terminal domain-like"/>
    <property type="match status" value="1"/>
</dbReference>
<name>W5USI9_9BACT</name>
<dbReference type="Gene3D" id="3.40.50.720">
    <property type="entry name" value="NAD(P)-binding Rossmann-like Domain"/>
    <property type="match status" value="1"/>
</dbReference>
<dbReference type="Proteomes" id="UP000019229">
    <property type="component" value="Chromosome"/>
</dbReference>
<evidence type="ECO:0000256" key="3">
    <source>
        <dbReference type="ARBA" id="ARBA00023027"/>
    </source>
</evidence>
<evidence type="ECO:0000259" key="5">
    <source>
        <dbReference type="Pfam" id="PF00056"/>
    </source>
</evidence>
<dbReference type="GO" id="GO:0004459">
    <property type="term" value="F:L-lactate dehydrogenase (NAD+) activity"/>
    <property type="evidence" value="ECO:0007669"/>
    <property type="project" value="TreeGrafter"/>
</dbReference>
<dbReference type="PANTHER" id="PTHR43128">
    <property type="entry name" value="L-2-HYDROXYCARBOXYLATE DEHYDROGENASE (NAD(P)(+))"/>
    <property type="match status" value="1"/>
</dbReference>